<dbReference type="InterPro" id="IPR035965">
    <property type="entry name" value="PAS-like_dom_sf"/>
</dbReference>
<dbReference type="InterPro" id="IPR003661">
    <property type="entry name" value="HisK_dim/P_dom"/>
</dbReference>
<keyword evidence="14" id="KW-1185">Reference proteome</keyword>
<dbReference type="SUPFAM" id="SSF55874">
    <property type="entry name" value="ATPase domain of HSP90 chaperone/DNA topoisomerase II/histidine kinase"/>
    <property type="match status" value="1"/>
</dbReference>
<dbReference type="InterPro" id="IPR001610">
    <property type="entry name" value="PAC"/>
</dbReference>
<dbReference type="InterPro" id="IPR036890">
    <property type="entry name" value="HATPase_C_sf"/>
</dbReference>
<dbReference type="InterPro" id="IPR001789">
    <property type="entry name" value="Sig_transdc_resp-reg_receiver"/>
</dbReference>
<feature type="domain" description="PAC" evidence="12">
    <location>
        <begin position="238"/>
        <end position="290"/>
    </location>
</feature>
<dbReference type="PROSITE" id="PS50113">
    <property type="entry name" value="PAC"/>
    <property type="match status" value="2"/>
</dbReference>
<dbReference type="SMART" id="SM00387">
    <property type="entry name" value="HATPase_c"/>
    <property type="match status" value="1"/>
</dbReference>
<evidence type="ECO:0000256" key="8">
    <source>
        <dbReference type="PROSITE-ProRule" id="PRU00169"/>
    </source>
</evidence>
<feature type="domain" description="PAS" evidence="11">
    <location>
        <begin position="158"/>
        <end position="198"/>
    </location>
</feature>
<proteinExistence type="predicted"/>
<protein>
    <recommendedName>
        <fullName evidence="2">histidine kinase</fullName>
        <ecNumber evidence="2">2.7.13.3</ecNumber>
    </recommendedName>
</protein>
<dbReference type="InterPro" id="IPR000700">
    <property type="entry name" value="PAS-assoc_C"/>
</dbReference>
<dbReference type="Gene3D" id="1.10.287.130">
    <property type="match status" value="1"/>
</dbReference>
<dbReference type="InterPro" id="IPR005467">
    <property type="entry name" value="His_kinase_dom"/>
</dbReference>
<keyword evidence="4 13" id="KW-0808">Transferase</keyword>
<dbReference type="CDD" id="cd00082">
    <property type="entry name" value="HisKA"/>
    <property type="match status" value="1"/>
</dbReference>
<evidence type="ECO:0000313" key="14">
    <source>
        <dbReference type="Proteomes" id="UP000320496"/>
    </source>
</evidence>
<dbReference type="CDD" id="cd00130">
    <property type="entry name" value="PAS"/>
    <property type="match status" value="2"/>
</dbReference>
<feature type="domain" description="PAC" evidence="12">
    <location>
        <begin position="104"/>
        <end position="157"/>
    </location>
</feature>
<dbReference type="PROSITE" id="PS50110">
    <property type="entry name" value="RESPONSE_REGULATORY"/>
    <property type="match status" value="1"/>
</dbReference>
<dbReference type="Pfam" id="PF02518">
    <property type="entry name" value="HATPase_c"/>
    <property type="match status" value="1"/>
</dbReference>
<feature type="domain" description="Histidine kinase" evidence="9">
    <location>
        <begin position="315"/>
        <end position="530"/>
    </location>
</feature>
<name>A0A517Z6L3_9PLAN</name>
<organism evidence="13 14">
    <name type="scientific">Maioricimonas rarisocia</name>
    <dbReference type="NCBI Taxonomy" id="2528026"/>
    <lineage>
        <taxon>Bacteria</taxon>
        <taxon>Pseudomonadati</taxon>
        <taxon>Planctomycetota</taxon>
        <taxon>Planctomycetia</taxon>
        <taxon>Planctomycetales</taxon>
        <taxon>Planctomycetaceae</taxon>
        <taxon>Maioricimonas</taxon>
    </lineage>
</organism>
<evidence type="ECO:0000259" key="12">
    <source>
        <dbReference type="PROSITE" id="PS50113"/>
    </source>
</evidence>
<evidence type="ECO:0000259" key="11">
    <source>
        <dbReference type="PROSITE" id="PS50112"/>
    </source>
</evidence>
<comment type="catalytic activity">
    <reaction evidence="1">
        <text>ATP + protein L-histidine = ADP + protein N-phospho-L-histidine.</text>
        <dbReference type="EC" id="2.7.13.3"/>
    </reaction>
</comment>
<dbReference type="Gene3D" id="3.30.565.10">
    <property type="entry name" value="Histidine kinase-like ATPase, C-terminal domain"/>
    <property type="match status" value="1"/>
</dbReference>
<dbReference type="SUPFAM" id="SSF55785">
    <property type="entry name" value="PYP-like sensor domain (PAS domain)"/>
    <property type="match status" value="2"/>
</dbReference>
<sequence length="672" mass="74806">MADTSRPGGAEIDAALCGPLQTEAIWGMDPRLLNLLPVAVYFCDASGLLLNWNRAAEELWGRRPRVGDPGERFCGSHKLYQPDGQYLPHVECPMAEALRTGEPQRIEQVVIERPDGSRRFISVSIDPIRDDSGTLIGAVNVFQDITEKCEAERARYQVEKRFLSLLEKLPAAAYTCDKNGLITYFNERAVELWGRAPKIHDRVDQFCGSFRLFTPDGTPILHEECWMALALRHEQDYRGEEIVVEREDGTRRTALAYATPFHSDEGQLVGAVNVLVDITERKIAQDRIRTLLTREQEQSERLRQADRRKDEFLAMLAHELRNPLAPIRSGLDLLAIGGDDIQEVVPLMQEQVDHLVRLVDDLLDVSRIMRGKITLRKETIDLPTVIERSLDAVRPLVASRRQRLDVSVTNQPVLLDADPVRVVQIVSNLLNNAAKYTDDGGHLELFAEHADGRAVITIRDSGVGIDTDLLPEVFELFTQSSRSLDRANGGLGIGLTLVKKLVELHGGTVSAQSDGAGQGSSFCVKLPARLGEAVTREVPQAPENGRPHRILVVDDNRGAAWLLSKLLTRLASHDVEMAHDGPSALARVKEWRPEIVLLDIGLPQMDGFEVGRAIREMPDFDDLLLVALTGYGQKEHRQKSKAAGFDLHLVKPPSLDQMKMVLAHPKLTGVVR</sequence>
<dbReference type="PRINTS" id="PR00344">
    <property type="entry name" value="BCTRLSENSOR"/>
</dbReference>
<dbReference type="Pfam" id="PF08448">
    <property type="entry name" value="PAS_4"/>
    <property type="match status" value="2"/>
</dbReference>
<dbReference type="KEGG" id="mri:Mal4_24390"/>
<evidence type="ECO:0000256" key="5">
    <source>
        <dbReference type="ARBA" id="ARBA00022777"/>
    </source>
</evidence>
<keyword evidence="6" id="KW-0902">Two-component regulatory system</keyword>
<dbReference type="GO" id="GO:0000155">
    <property type="term" value="F:phosphorelay sensor kinase activity"/>
    <property type="evidence" value="ECO:0007669"/>
    <property type="project" value="InterPro"/>
</dbReference>
<evidence type="ECO:0000256" key="2">
    <source>
        <dbReference type="ARBA" id="ARBA00012438"/>
    </source>
</evidence>
<dbReference type="FunFam" id="1.10.287.130:FF:000001">
    <property type="entry name" value="Two-component sensor histidine kinase"/>
    <property type="match status" value="1"/>
</dbReference>
<evidence type="ECO:0000256" key="3">
    <source>
        <dbReference type="ARBA" id="ARBA00022553"/>
    </source>
</evidence>
<dbReference type="SMART" id="SM00388">
    <property type="entry name" value="HisKA"/>
    <property type="match status" value="1"/>
</dbReference>
<dbReference type="NCBIfam" id="TIGR00229">
    <property type="entry name" value="sensory_box"/>
    <property type="match status" value="2"/>
</dbReference>
<dbReference type="Pfam" id="PF00512">
    <property type="entry name" value="HisKA"/>
    <property type="match status" value="1"/>
</dbReference>
<dbReference type="PROSITE" id="PS50112">
    <property type="entry name" value="PAS"/>
    <property type="match status" value="1"/>
</dbReference>
<dbReference type="InterPro" id="IPR004358">
    <property type="entry name" value="Sig_transdc_His_kin-like_C"/>
</dbReference>
<dbReference type="EC" id="2.7.13.3" evidence="2"/>
<dbReference type="Gene3D" id="3.30.450.20">
    <property type="entry name" value="PAS domain"/>
    <property type="match status" value="2"/>
</dbReference>
<dbReference type="AlphaFoldDB" id="A0A517Z6L3"/>
<feature type="modified residue" description="4-aspartylphosphate" evidence="8">
    <location>
        <position position="599"/>
    </location>
</feature>
<keyword evidence="7" id="KW-0472">Membrane</keyword>
<evidence type="ECO:0000313" key="13">
    <source>
        <dbReference type="EMBL" id="QDU38117.1"/>
    </source>
</evidence>
<keyword evidence="5 13" id="KW-0418">Kinase</keyword>
<dbReference type="Pfam" id="PF00072">
    <property type="entry name" value="Response_reg"/>
    <property type="match status" value="1"/>
</dbReference>
<dbReference type="Gene3D" id="3.40.50.2300">
    <property type="match status" value="1"/>
</dbReference>
<dbReference type="RefSeq" id="WP_145369434.1">
    <property type="nucleotide sequence ID" value="NZ_CP036275.1"/>
</dbReference>
<dbReference type="SUPFAM" id="SSF47384">
    <property type="entry name" value="Homodimeric domain of signal transducing histidine kinase"/>
    <property type="match status" value="1"/>
</dbReference>
<gene>
    <name evidence="13" type="primary">luxQ_5</name>
    <name evidence="13" type="ORF">Mal4_24390</name>
</gene>
<dbReference type="SMART" id="SM00086">
    <property type="entry name" value="PAC"/>
    <property type="match status" value="2"/>
</dbReference>
<feature type="domain" description="Response regulatory" evidence="10">
    <location>
        <begin position="549"/>
        <end position="666"/>
    </location>
</feature>
<dbReference type="FunFam" id="3.30.565.10:FF:000006">
    <property type="entry name" value="Sensor histidine kinase WalK"/>
    <property type="match status" value="1"/>
</dbReference>
<evidence type="ECO:0000256" key="1">
    <source>
        <dbReference type="ARBA" id="ARBA00000085"/>
    </source>
</evidence>
<dbReference type="InterPro" id="IPR036097">
    <property type="entry name" value="HisK_dim/P_sf"/>
</dbReference>
<dbReference type="EMBL" id="CP036275">
    <property type="protein sequence ID" value="QDU38117.1"/>
    <property type="molecule type" value="Genomic_DNA"/>
</dbReference>
<dbReference type="CDD" id="cd17580">
    <property type="entry name" value="REC_2_DhkD-like"/>
    <property type="match status" value="1"/>
</dbReference>
<dbReference type="SUPFAM" id="SSF52172">
    <property type="entry name" value="CheY-like"/>
    <property type="match status" value="1"/>
</dbReference>
<accession>A0A517Z6L3</accession>
<evidence type="ECO:0000259" key="9">
    <source>
        <dbReference type="PROSITE" id="PS50109"/>
    </source>
</evidence>
<reference evidence="13 14" key="1">
    <citation type="submission" date="2019-02" db="EMBL/GenBank/DDBJ databases">
        <title>Deep-cultivation of Planctomycetes and their phenomic and genomic characterization uncovers novel biology.</title>
        <authorList>
            <person name="Wiegand S."/>
            <person name="Jogler M."/>
            <person name="Boedeker C."/>
            <person name="Pinto D."/>
            <person name="Vollmers J."/>
            <person name="Rivas-Marin E."/>
            <person name="Kohn T."/>
            <person name="Peeters S.H."/>
            <person name="Heuer A."/>
            <person name="Rast P."/>
            <person name="Oberbeckmann S."/>
            <person name="Bunk B."/>
            <person name="Jeske O."/>
            <person name="Meyerdierks A."/>
            <person name="Storesund J.E."/>
            <person name="Kallscheuer N."/>
            <person name="Luecker S."/>
            <person name="Lage O.M."/>
            <person name="Pohl T."/>
            <person name="Merkel B.J."/>
            <person name="Hornburger P."/>
            <person name="Mueller R.-W."/>
            <person name="Bruemmer F."/>
            <person name="Labrenz M."/>
            <person name="Spormann A.M."/>
            <person name="Op den Camp H."/>
            <person name="Overmann J."/>
            <person name="Amann R."/>
            <person name="Jetten M.S.M."/>
            <person name="Mascher T."/>
            <person name="Medema M.H."/>
            <person name="Devos D.P."/>
            <person name="Kaster A.-K."/>
            <person name="Ovreas L."/>
            <person name="Rohde M."/>
            <person name="Galperin M.Y."/>
            <person name="Jogler C."/>
        </authorList>
    </citation>
    <scope>NUCLEOTIDE SEQUENCE [LARGE SCALE GENOMIC DNA]</scope>
    <source>
        <strain evidence="13 14">Mal4</strain>
    </source>
</reference>
<evidence type="ECO:0000256" key="4">
    <source>
        <dbReference type="ARBA" id="ARBA00022679"/>
    </source>
</evidence>
<keyword evidence="3 8" id="KW-0597">Phosphoprotein</keyword>
<evidence type="ECO:0000256" key="6">
    <source>
        <dbReference type="ARBA" id="ARBA00023012"/>
    </source>
</evidence>
<dbReference type="InterPro" id="IPR003594">
    <property type="entry name" value="HATPase_dom"/>
</dbReference>
<dbReference type="PANTHER" id="PTHR43547:SF2">
    <property type="entry name" value="HYBRID SIGNAL TRANSDUCTION HISTIDINE KINASE C"/>
    <property type="match status" value="1"/>
</dbReference>
<dbReference type="Proteomes" id="UP000320496">
    <property type="component" value="Chromosome"/>
</dbReference>
<evidence type="ECO:0000259" key="10">
    <source>
        <dbReference type="PROSITE" id="PS50110"/>
    </source>
</evidence>
<dbReference type="PANTHER" id="PTHR43547">
    <property type="entry name" value="TWO-COMPONENT HISTIDINE KINASE"/>
    <property type="match status" value="1"/>
</dbReference>
<evidence type="ECO:0000256" key="7">
    <source>
        <dbReference type="ARBA" id="ARBA00023136"/>
    </source>
</evidence>
<dbReference type="InterPro" id="IPR013656">
    <property type="entry name" value="PAS_4"/>
</dbReference>
<dbReference type="PROSITE" id="PS50109">
    <property type="entry name" value="HIS_KIN"/>
    <property type="match status" value="1"/>
</dbReference>
<dbReference type="OrthoDB" id="3272385at2"/>
<dbReference type="SMART" id="SM00448">
    <property type="entry name" value="REC"/>
    <property type="match status" value="1"/>
</dbReference>
<dbReference type="InterPro" id="IPR000014">
    <property type="entry name" value="PAS"/>
</dbReference>
<dbReference type="InterPro" id="IPR011006">
    <property type="entry name" value="CheY-like_superfamily"/>
</dbReference>